<accession>A0A3Q3GNX4</accession>
<evidence type="ECO:0000313" key="4">
    <source>
        <dbReference type="Proteomes" id="UP000261660"/>
    </source>
</evidence>
<sequence length="87" mass="9552">CVSAAWLTSRSLFPHLLLIVLQTPPPVRTVPGDEGEVLRGEGQGPEQQQGRAVAPGPIHHQRPAPLRPEQCYGPDPAERRETASQWE</sequence>
<proteinExistence type="predicted"/>
<name>A0A3Q3GNX4_9LABR</name>
<evidence type="ECO:0000313" key="3">
    <source>
        <dbReference type="Ensembl" id="ENSLBEP00000033004.1"/>
    </source>
</evidence>
<feature type="chain" id="PRO_5018623595" evidence="2">
    <location>
        <begin position="30"/>
        <end position="87"/>
    </location>
</feature>
<feature type="signal peptide" evidence="2">
    <location>
        <begin position="1"/>
        <end position="29"/>
    </location>
</feature>
<organism evidence="3 4">
    <name type="scientific">Labrus bergylta</name>
    <name type="common">ballan wrasse</name>
    <dbReference type="NCBI Taxonomy" id="56723"/>
    <lineage>
        <taxon>Eukaryota</taxon>
        <taxon>Metazoa</taxon>
        <taxon>Chordata</taxon>
        <taxon>Craniata</taxon>
        <taxon>Vertebrata</taxon>
        <taxon>Euteleostomi</taxon>
        <taxon>Actinopterygii</taxon>
        <taxon>Neopterygii</taxon>
        <taxon>Teleostei</taxon>
        <taxon>Neoteleostei</taxon>
        <taxon>Acanthomorphata</taxon>
        <taxon>Eupercaria</taxon>
        <taxon>Labriformes</taxon>
        <taxon>Labridae</taxon>
        <taxon>Labrus</taxon>
    </lineage>
</organism>
<dbReference type="Ensembl" id="ENSLBET00000034468.1">
    <property type="protein sequence ID" value="ENSLBEP00000033004.1"/>
    <property type="gene ID" value="ENSLBEG00000024867.1"/>
</dbReference>
<evidence type="ECO:0000256" key="2">
    <source>
        <dbReference type="SAM" id="SignalP"/>
    </source>
</evidence>
<reference evidence="3" key="1">
    <citation type="submission" date="2025-08" db="UniProtKB">
        <authorList>
            <consortium name="Ensembl"/>
        </authorList>
    </citation>
    <scope>IDENTIFICATION</scope>
</reference>
<keyword evidence="2" id="KW-0732">Signal</keyword>
<dbReference type="InParanoid" id="A0A3Q3GNX4"/>
<protein>
    <submittedName>
        <fullName evidence="3">Uncharacterized protein</fullName>
    </submittedName>
</protein>
<reference evidence="3" key="2">
    <citation type="submission" date="2025-09" db="UniProtKB">
        <authorList>
            <consortium name="Ensembl"/>
        </authorList>
    </citation>
    <scope>IDENTIFICATION</scope>
</reference>
<evidence type="ECO:0000256" key="1">
    <source>
        <dbReference type="SAM" id="MobiDB-lite"/>
    </source>
</evidence>
<feature type="compositionally biased region" description="Basic and acidic residues" evidence="1">
    <location>
        <begin position="76"/>
        <end position="87"/>
    </location>
</feature>
<feature type="region of interest" description="Disordered" evidence="1">
    <location>
        <begin position="25"/>
        <end position="87"/>
    </location>
</feature>
<dbReference type="AlphaFoldDB" id="A0A3Q3GNX4"/>
<keyword evidence="4" id="KW-1185">Reference proteome</keyword>
<dbReference type="Proteomes" id="UP000261660">
    <property type="component" value="Unplaced"/>
</dbReference>